<evidence type="ECO:0000256" key="1">
    <source>
        <dbReference type="SAM" id="MobiDB-lite"/>
    </source>
</evidence>
<evidence type="ECO:0000256" key="2">
    <source>
        <dbReference type="SAM" id="Phobius"/>
    </source>
</evidence>
<sequence>MSFLDGDDDTISFISQQTSVPTSAAAETIKTSAKAAGTSKASDNDYSGKATFAAAAQTSKTPETSVAAAATSATSGNNSSNGVADTVSTCINQGLDSAGCQSGRAANEGAIIGGAVAGVIIIGLLIYWLMKRKKKQGVKKGFWQGKAMGGGTGPNTV</sequence>
<evidence type="ECO:0000313" key="4">
    <source>
        <dbReference type="Proteomes" id="UP000199727"/>
    </source>
</evidence>
<gene>
    <name evidence="3" type="ORF">C361_04465</name>
</gene>
<feature type="transmembrane region" description="Helical" evidence="2">
    <location>
        <begin position="110"/>
        <end position="130"/>
    </location>
</feature>
<protein>
    <submittedName>
        <fullName evidence="3">Uncharacterized protein</fullName>
    </submittedName>
</protein>
<dbReference type="Proteomes" id="UP000199727">
    <property type="component" value="Unassembled WGS sequence"/>
</dbReference>
<feature type="region of interest" description="Disordered" evidence="1">
    <location>
        <begin position="56"/>
        <end position="82"/>
    </location>
</feature>
<accession>A0A854Q964</accession>
<keyword evidence="2" id="KW-0812">Transmembrane</keyword>
<evidence type="ECO:0000313" key="3">
    <source>
        <dbReference type="EMBL" id="OXG18342.1"/>
    </source>
</evidence>
<proteinExistence type="predicted"/>
<organism evidence="3 4">
    <name type="scientific">Cryptococcus neoformans Tu259-1</name>
    <dbReference type="NCBI Taxonomy" id="1230072"/>
    <lineage>
        <taxon>Eukaryota</taxon>
        <taxon>Fungi</taxon>
        <taxon>Dikarya</taxon>
        <taxon>Basidiomycota</taxon>
        <taxon>Agaricomycotina</taxon>
        <taxon>Tremellomycetes</taxon>
        <taxon>Tremellales</taxon>
        <taxon>Cryptococcaceae</taxon>
        <taxon>Cryptococcus</taxon>
        <taxon>Cryptococcus neoformans species complex</taxon>
    </lineage>
</organism>
<feature type="compositionally biased region" description="Low complexity" evidence="1">
    <location>
        <begin position="64"/>
        <end position="82"/>
    </location>
</feature>
<keyword evidence="2" id="KW-1133">Transmembrane helix</keyword>
<dbReference type="AlphaFoldDB" id="A0A854Q964"/>
<comment type="caution">
    <text evidence="3">The sequence shown here is derived from an EMBL/GenBank/DDBJ whole genome shotgun (WGS) entry which is preliminary data.</text>
</comment>
<dbReference type="EMBL" id="AMKT01000056">
    <property type="protein sequence ID" value="OXG18342.1"/>
    <property type="molecule type" value="Genomic_DNA"/>
</dbReference>
<name>A0A854Q964_CRYNE</name>
<keyword evidence="2" id="KW-0472">Membrane</keyword>
<reference evidence="3 4" key="1">
    <citation type="submission" date="2017-06" db="EMBL/GenBank/DDBJ databases">
        <title>Global population genomics of the pathogenic fungus Cryptococcus neoformans var. grubii.</title>
        <authorList>
            <person name="Cuomo C."/>
            <person name="Litvintseva A."/>
            <person name="Chen Y."/>
            <person name="Young S."/>
            <person name="Zeng Q."/>
            <person name="Chapman S."/>
            <person name="Gujja S."/>
            <person name="Saif S."/>
            <person name="Birren B."/>
        </authorList>
    </citation>
    <scope>NUCLEOTIDE SEQUENCE [LARGE SCALE GENOMIC DNA]</scope>
    <source>
        <strain evidence="3 4">Tu259-1</strain>
    </source>
</reference>